<evidence type="ECO:0000256" key="7">
    <source>
        <dbReference type="ARBA" id="ARBA00023203"/>
    </source>
</evidence>
<dbReference type="InterPro" id="IPR029006">
    <property type="entry name" value="ADF-H/Gelsolin-like_dom_sf"/>
</dbReference>
<dbReference type="Gene3D" id="3.40.20.10">
    <property type="entry name" value="Severin"/>
    <property type="match status" value="3"/>
</dbReference>
<evidence type="ECO:0000259" key="12">
    <source>
        <dbReference type="Pfam" id="PF00626"/>
    </source>
</evidence>
<sequence>MSIKAKSYNWKDTNLSLFGSDTEKKVKKESANQEPAWEGAGENVGLKVWRIMKFQVTDWPEEKYGEFFSGDSYIILNTFKDEESDALNYDVHFWIGKNSSQDEYGTAAYKTVELDTYLNDAAIQHREVQGVESSLFNSYFPSMIFNEGGVDSGFRRVEETEFIIRLYRIKSYGKTVKSFEIPLKKRYVTSDDVYVLDKGSDIYQWNGGSCRHNEKWKAAECVSRLKIGRSNVNIHNLEEGELDSEFFDVIEDDGEGEIDERDIENDLSDCGKALIRVSDAKGEMEMMEISRDEEISRSSLDSNDVFVVDVGDTVFIWIGKDASENESRNGFGYAHRYLQKTANPLRPITVISEGKKNDHFIASTNP</sequence>
<dbReference type="Proteomes" id="UP000549394">
    <property type="component" value="Unassembled WGS sequence"/>
</dbReference>
<evidence type="ECO:0000256" key="10">
    <source>
        <dbReference type="ARBA" id="ARBA00063765"/>
    </source>
</evidence>
<evidence type="ECO:0000256" key="9">
    <source>
        <dbReference type="ARBA" id="ARBA00056258"/>
    </source>
</evidence>
<evidence type="ECO:0000313" key="13">
    <source>
        <dbReference type="EMBL" id="CAD5121525.1"/>
    </source>
</evidence>
<evidence type="ECO:0000256" key="6">
    <source>
        <dbReference type="ARBA" id="ARBA00022837"/>
    </source>
</evidence>
<dbReference type="GO" id="GO:0051015">
    <property type="term" value="F:actin filament binding"/>
    <property type="evidence" value="ECO:0007669"/>
    <property type="project" value="InterPro"/>
</dbReference>
<dbReference type="PANTHER" id="PTHR11977:SF130">
    <property type="entry name" value="SEVERIN"/>
    <property type="match status" value="1"/>
</dbReference>
<dbReference type="SUPFAM" id="SSF82754">
    <property type="entry name" value="C-terminal, gelsolin-like domain of Sec23/24"/>
    <property type="match status" value="1"/>
</dbReference>
<accession>A0A7I8W073</accession>
<evidence type="ECO:0000256" key="8">
    <source>
        <dbReference type="ARBA" id="ARBA00023212"/>
    </source>
</evidence>
<feature type="domain" description="Gelsolin-like" evidence="12">
    <location>
        <begin position="63"/>
        <end position="136"/>
    </location>
</feature>
<comment type="subcellular location">
    <subcellularLocation>
        <location evidence="1">Cytoplasm</location>
        <location evidence="1">Cytoskeleton</location>
    </subcellularLocation>
</comment>
<gene>
    <name evidence="13" type="ORF">DGYR_LOCUS9470</name>
</gene>
<dbReference type="PRINTS" id="PR00597">
    <property type="entry name" value="GELSOLIN"/>
</dbReference>
<dbReference type="GO" id="GO:0015629">
    <property type="term" value="C:actin cytoskeleton"/>
    <property type="evidence" value="ECO:0007669"/>
    <property type="project" value="TreeGrafter"/>
</dbReference>
<keyword evidence="6" id="KW-0106">Calcium</keyword>
<dbReference type="GO" id="GO:0005737">
    <property type="term" value="C:cytoplasm"/>
    <property type="evidence" value="ECO:0007669"/>
    <property type="project" value="TreeGrafter"/>
</dbReference>
<dbReference type="AlphaFoldDB" id="A0A7I8W073"/>
<feature type="domain" description="Gelsolin-like" evidence="12">
    <location>
        <begin position="295"/>
        <end position="361"/>
    </location>
</feature>
<dbReference type="InterPro" id="IPR007122">
    <property type="entry name" value="Villin/Gelsolin"/>
</dbReference>
<dbReference type="PANTHER" id="PTHR11977">
    <property type="entry name" value="VILLIN"/>
    <property type="match status" value="1"/>
</dbReference>
<dbReference type="InterPro" id="IPR036180">
    <property type="entry name" value="Gelsolin-like_dom_sf"/>
</dbReference>
<evidence type="ECO:0000256" key="4">
    <source>
        <dbReference type="ARBA" id="ARBA00022490"/>
    </source>
</evidence>
<evidence type="ECO:0000256" key="5">
    <source>
        <dbReference type="ARBA" id="ARBA00022737"/>
    </source>
</evidence>
<comment type="similarity">
    <text evidence="2">Belongs to the villin/gelsolin family.</text>
</comment>
<keyword evidence="4" id="KW-0963">Cytoplasm</keyword>
<dbReference type="SUPFAM" id="SSF55753">
    <property type="entry name" value="Actin depolymerizing proteins"/>
    <property type="match status" value="2"/>
</dbReference>
<protein>
    <recommendedName>
        <fullName evidence="11">Actin-modulator</fullName>
    </recommendedName>
</protein>
<reference evidence="13 14" key="1">
    <citation type="submission" date="2020-08" db="EMBL/GenBank/DDBJ databases">
        <authorList>
            <person name="Hejnol A."/>
        </authorList>
    </citation>
    <scope>NUCLEOTIDE SEQUENCE [LARGE SCALE GENOMIC DNA]</scope>
</reference>
<comment type="function">
    <text evidence="9">Calcium-regulated protein that binds to the plus (or barbed) ends of actin monomers or filaments, preventing monomer exchange (end-blocking or capping). Can promote the assembly of monomers into filaments (nucleation) as well as sever existing filaments.</text>
</comment>
<evidence type="ECO:0000313" key="14">
    <source>
        <dbReference type="Proteomes" id="UP000549394"/>
    </source>
</evidence>
<dbReference type="SMART" id="SM00262">
    <property type="entry name" value="GEL"/>
    <property type="match status" value="3"/>
</dbReference>
<feature type="domain" description="Gelsolin-like" evidence="12">
    <location>
        <begin position="182"/>
        <end position="223"/>
    </location>
</feature>
<dbReference type="GO" id="GO:0051693">
    <property type="term" value="P:actin filament capping"/>
    <property type="evidence" value="ECO:0007669"/>
    <property type="project" value="UniProtKB-KW"/>
</dbReference>
<dbReference type="FunFam" id="3.40.20.10:FF:000043">
    <property type="entry name" value="macrophage-capping protein-like isoform X2"/>
    <property type="match status" value="1"/>
</dbReference>
<dbReference type="OrthoDB" id="6375767at2759"/>
<evidence type="ECO:0000256" key="11">
    <source>
        <dbReference type="ARBA" id="ARBA00083856"/>
    </source>
</evidence>
<comment type="caution">
    <text evidence="13">The sequence shown here is derived from an EMBL/GenBank/DDBJ whole genome shotgun (WGS) entry which is preliminary data.</text>
</comment>
<keyword evidence="8" id="KW-0206">Cytoskeleton</keyword>
<evidence type="ECO:0000256" key="1">
    <source>
        <dbReference type="ARBA" id="ARBA00004245"/>
    </source>
</evidence>
<keyword evidence="3" id="KW-0117">Actin capping</keyword>
<organism evidence="13 14">
    <name type="scientific">Dimorphilus gyrociliatus</name>
    <dbReference type="NCBI Taxonomy" id="2664684"/>
    <lineage>
        <taxon>Eukaryota</taxon>
        <taxon>Metazoa</taxon>
        <taxon>Spiralia</taxon>
        <taxon>Lophotrochozoa</taxon>
        <taxon>Annelida</taxon>
        <taxon>Polychaeta</taxon>
        <taxon>Polychaeta incertae sedis</taxon>
        <taxon>Dinophilidae</taxon>
        <taxon>Dimorphilus</taxon>
    </lineage>
</organism>
<dbReference type="InterPro" id="IPR007123">
    <property type="entry name" value="Gelsolin-like_dom"/>
</dbReference>
<name>A0A7I8W073_9ANNE</name>
<keyword evidence="5" id="KW-0677">Repeat</keyword>
<dbReference type="CDD" id="cd11290">
    <property type="entry name" value="gelsolin_S1_like"/>
    <property type="match status" value="1"/>
</dbReference>
<evidence type="ECO:0000256" key="2">
    <source>
        <dbReference type="ARBA" id="ARBA00008418"/>
    </source>
</evidence>
<dbReference type="EMBL" id="CAJFCJ010000014">
    <property type="protein sequence ID" value="CAD5121525.1"/>
    <property type="molecule type" value="Genomic_DNA"/>
</dbReference>
<keyword evidence="14" id="KW-1185">Reference proteome</keyword>
<dbReference type="Pfam" id="PF00626">
    <property type="entry name" value="Gelsolin"/>
    <property type="match status" value="3"/>
</dbReference>
<dbReference type="GO" id="GO:0008154">
    <property type="term" value="P:actin polymerization or depolymerization"/>
    <property type="evidence" value="ECO:0007669"/>
    <property type="project" value="TreeGrafter"/>
</dbReference>
<evidence type="ECO:0000256" key="3">
    <source>
        <dbReference type="ARBA" id="ARBA00022467"/>
    </source>
</evidence>
<comment type="subunit">
    <text evidence="10">Interacts with actin monomers and filaments.</text>
</comment>
<proteinExistence type="inferred from homology"/>
<keyword evidence="7" id="KW-0009">Actin-binding</keyword>